<dbReference type="RefSeq" id="WP_169417255.1">
    <property type="nucleotide sequence ID" value="NZ_JABBFX010000001.1"/>
</dbReference>
<dbReference type="EMBL" id="JABBFX010000001">
    <property type="protein sequence ID" value="NML43015.1"/>
    <property type="molecule type" value="Genomic_DNA"/>
</dbReference>
<proteinExistence type="predicted"/>
<dbReference type="InterPro" id="IPR003673">
    <property type="entry name" value="CoA-Trfase_fam_III"/>
</dbReference>
<name>A0A848GWN6_9BURK</name>
<dbReference type="AlphaFoldDB" id="A0A848GWN6"/>
<dbReference type="PANTHER" id="PTHR48207:SF3">
    <property type="entry name" value="SUCCINATE--HYDROXYMETHYLGLUTARATE COA-TRANSFERASE"/>
    <property type="match status" value="1"/>
</dbReference>
<feature type="compositionally biased region" description="Basic and acidic residues" evidence="2">
    <location>
        <begin position="368"/>
        <end position="388"/>
    </location>
</feature>
<evidence type="ECO:0000256" key="2">
    <source>
        <dbReference type="SAM" id="MobiDB-lite"/>
    </source>
</evidence>
<dbReference type="InterPro" id="IPR050483">
    <property type="entry name" value="CoA-transferase_III_domain"/>
</dbReference>
<keyword evidence="1 3" id="KW-0808">Transferase</keyword>
<dbReference type="SUPFAM" id="SSF89796">
    <property type="entry name" value="CoA-transferase family III (CaiB/BaiF)"/>
    <property type="match status" value="1"/>
</dbReference>
<dbReference type="InterPro" id="IPR044855">
    <property type="entry name" value="CoA-Trfase_III_dom3_sf"/>
</dbReference>
<dbReference type="Proteomes" id="UP000541185">
    <property type="component" value="Unassembled WGS sequence"/>
</dbReference>
<keyword evidence="4" id="KW-1185">Reference proteome</keyword>
<sequence>MTFPASSLLPLAGVRVVEFCSTASGPFSTMLLSDMGAEVVKIEPPDGDGLRQWPPLNEGYSENFAALNRNKRSAVLNLKDPADLALARRLILESDVVVENNRPGVMDRLGLGYASLAADQPALVFCSISAYGQSGPRAGEGGFDLTIQAAAGVMSVTGEPDGAPVKCGVPLSDFASGLYAAFSVASMIAHVRAGGHGAHIDIPMFGCTLGIAALQTSEFFGNDRSPAKLGSAHPRNAPYQAFEAEDGHFAIAAGNHKLWLDVLRVVDLPHLADDARFLSTTDRARNQAELKVILEAVFRRRPVDHWIAVFNAAGVPHARINDYAAALADPQTAHMGWVQPLELPNGQQTRTFASPVRLNGVGLPIRRMPPDLGEHSEEIREQYRLDET</sequence>
<dbReference type="Pfam" id="PF02515">
    <property type="entry name" value="CoA_transf_3"/>
    <property type="match status" value="1"/>
</dbReference>
<evidence type="ECO:0000313" key="3">
    <source>
        <dbReference type="EMBL" id="NML43015.1"/>
    </source>
</evidence>
<reference evidence="3 4" key="1">
    <citation type="submission" date="2020-04" db="EMBL/GenBank/DDBJ databases">
        <title>Ramlibacter sp. G-1-2-2 isolated from soil.</title>
        <authorList>
            <person name="Dahal R.H."/>
        </authorList>
    </citation>
    <scope>NUCLEOTIDE SEQUENCE [LARGE SCALE GENOMIC DNA]</scope>
    <source>
        <strain evidence="3 4">G-1-2-2</strain>
    </source>
</reference>
<accession>A0A848GWN6</accession>
<feature type="region of interest" description="Disordered" evidence="2">
    <location>
        <begin position="367"/>
        <end position="388"/>
    </location>
</feature>
<dbReference type="GO" id="GO:0008410">
    <property type="term" value="F:CoA-transferase activity"/>
    <property type="evidence" value="ECO:0007669"/>
    <property type="project" value="TreeGrafter"/>
</dbReference>
<organism evidence="3 4">
    <name type="scientific">Ramlibacter agri</name>
    <dbReference type="NCBI Taxonomy" id="2728837"/>
    <lineage>
        <taxon>Bacteria</taxon>
        <taxon>Pseudomonadati</taxon>
        <taxon>Pseudomonadota</taxon>
        <taxon>Betaproteobacteria</taxon>
        <taxon>Burkholderiales</taxon>
        <taxon>Comamonadaceae</taxon>
        <taxon>Ramlibacter</taxon>
    </lineage>
</organism>
<dbReference type="InterPro" id="IPR023606">
    <property type="entry name" value="CoA-Trfase_III_dom_1_sf"/>
</dbReference>
<gene>
    <name evidence="3" type="ORF">HHL11_04575</name>
</gene>
<comment type="caution">
    <text evidence="3">The sequence shown here is derived from an EMBL/GenBank/DDBJ whole genome shotgun (WGS) entry which is preliminary data.</text>
</comment>
<evidence type="ECO:0000256" key="1">
    <source>
        <dbReference type="ARBA" id="ARBA00022679"/>
    </source>
</evidence>
<evidence type="ECO:0000313" key="4">
    <source>
        <dbReference type="Proteomes" id="UP000541185"/>
    </source>
</evidence>
<dbReference type="PANTHER" id="PTHR48207">
    <property type="entry name" value="SUCCINATE--HYDROXYMETHYLGLUTARATE COA-TRANSFERASE"/>
    <property type="match status" value="1"/>
</dbReference>
<protein>
    <submittedName>
        <fullName evidence="3">CoA transferase</fullName>
    </submittedName>
</protein>
<dbReference type="Gene3D" id="3.40.50.10540">
    <property type="entry name" value="Crotonobetainyl-coa:carnitine coa-transferase, domain 1"/>
    <property type="match status" value="1"/>
</dbReference>
<dbReference type="Gene3D" id="3.30.1540.10">
    <property type="entry name" value="formyl-coa transferase, domain 3"/>
    <property type="match status" value="1"/>
</dbReference>